<dbReference type="KEGG" id="pmal:PMUG01_09036300"/>
<dbReference type="EMBL" id="FLQW01006698">
    <property type="protein sequence ID" value="SBT00883.1"/>
    <property type="molecule type" value="Genomic_DNA"/>
</dbReference>
<name>A0A1A8X9E2_PLAMA</name>
<dbReference type="SUPFAM" id="SSF51283">
    <property type="entry name" value="dUTPase-like"/>
    <property type="match status" value="2"/>
</dbReference>
<dbReference type="InterPro" id="IPR033704">
    <property type="entry name" value="dUTPase_trimeric"/>
</dbReference>
<comment type="similarity">
    <text evidence="2 5">Belongs to the dUTPase family.</text>
</comment>
<keyword evidence="5" id="KW-0479">Metal-binding</keyword>
<dbReference type="CDD" id="cd07557">
    <property type="entry name" value="trimeric_dUTPase"/>
    <property type="match status" value="1"/>
</dbReference>
<organism evidence="7 9">
    <name type="scientific">Plasmodium malariae</name>
    <dbReference type="NCBI Taxonomy" id="5858"/>
    <lineage>
        <taxon>Eukaryota</taxon>
        <taxon>Sar</taxon>
        <taxon>Alveolata</taxon>
        <taxon>Apicomplexa</taxon>
        <taxon>Aconoidasida</taxon>
        <taxon>Haemosporida</taxon>
        <taxon>Plasmodiidae</taxon>
        <taxon>Plasmodium</taxon>
        <taxon>Plasmodium (Plasmodium)</taxon>
    </lineage>
</organism>
<evidence type="ECO:0000313" key="8">
    <source>
        <dbReference type="EMBL" id="SCN12790.1"/>
    </source>
</evidence>
<dbReference type="RefSeq" id="XP_028861687.1">
    <property type="nucleotide sequence ID" value="XM_029005060.1"/>
</dbReference>
<evidence type="ECO:0000259" key="6">
    <source>
        <dbReference type="Pfam" id="PF00692"/>
    </source>
</evidence>
<dbReference type="OrthoDB" id="419889at2759"/>
<dbReference type="GeneID" id="39868891"/>
<keyword evidence="10" id="KW-1185">Reference proteome</keyword>
<dbReference type="GO" id="GO:0006226">
    <property type="term" value="P:dUMP biosynthetic process"/>
    <property type="evidence" value="ECO:0007669"/>
    <property type="project" value="UniProtKB-UniRule"/>
</dbReference>
<dbReference type="VEuPathDB" id="PlasmoDB:PmUG01_09036300"/>
<dbReference type="AlphaFoldDB" id="A0A1A8X9E2"/>
<evidence type="ECO:0000256" key="2">
    <source>
        <dbReference type="ARBA" id="ARBA00006581"/>
    </source>
</evidence>
<dbReference type="InterPro" id="IPR008181">
    <property type="entry name" value="dUTPase"/>
</dbReference>
<dbReference type="Proteomes" id="UP000078597">
    <property type="component" value="Unassembled WGS sequence"/>
</dbReference>
<dbReference type="EMBL" id="LT594630">
    <property type="protein sequence ID" value="SCN12790.1"/>
    <property type="molecule type" value="Genomic_DNA"/>
</dbReference>
<reference evidence="8 10" key="3">
    <citation type="submission" date="2016-06" db="EMBL/GenBank/DDBJ databases">
        <authorList>
            <consortium name="Pathogen Informatics"/>
        </authorList>
    </citation>
    <scope>NUCLEOTIDE SEQUENCE [LARGE SCALE GENOMIC DNA]</scope>
</reference>
<protein>
    <recommendedName>
        <fullName evidence="5">Deoxyuridine 5'-triphosphate nucleotidohydrolase</fullName>
        <shortName evidence="5">dUTPase</shortName>
        <ecNumber evidence="5">3.6.1.23</ecNumber>
    </recommendedName>
    <alternativeName>
        <fullName evidence="5">dUTP pyrophosphatase</fullName>
    </alternativeName>
</protein>
<sequence length="195" mass="21820">MHLKIMCINNEVREMYKNHKAYHEGDSGLDLFVIKDEVLKPKATTFVKLGIKVIALQYKYNYYYKCNKNSNSNNGNNCNNSSNCNNCSKNENSGNNNNNIPEIVNTSFLLFPRSSISKTPLRLANSIGLIDAGYRGEIIAALDNTSNEEYVIKKNDKLVQLVSFTGEPLSFELVDELDETSRGEGGFGSTSNKKN</sequence>
<dbReference type="OMA" id="MHLKIMC"/>
<comment type="pathway">
    <text evidence="1 5">Pyrimidine metabolism; dUMP biosynthesis; dUMP from dCTP (dUTP route): step 2/2.</text>
</comment>
<feature type="domain" description="dUTPase-like" evidence="6">
    <location>
        <begin position="106"/>
        <end position="190"/>
    </location>
</feature>
<comment type="catalytic activity">
    <reaction evidence="5">
        <text>dUTP + H2O = dUMP + diphosphate + H(+)</text>
        <dbReference type="Rhea" id="RHEA:10248"/>
        <dbReference type="ChEBI" id="CHEBI:15377"/>
        <dbReference type="ChEBI" id="CHEBI:15378"/>
        <dbReference type="ChEBI" id="CHEBI:33019"/>
        <dbReference type="ChEBI" id="CHEBI:61555"/>
        <dbReference type="ChEBI" id="CHEBI:246422"/>
        <dbReference type="EC" id="3.6.1.23"/>
    </reaction>
</comment>
<evidence type="ECO:0000313" key="10">
    <source>
        <dbReference type="Proteomes" id="UP000219813"/>
    </source>
</evidence>
<keyword evidence="3 5" id="KW-0378">Hydrolase</keyword>
<evidence type="ECO:0000256" key="4">
    <source>
        <dbReference type="ARBA" id="ARBA00023080"/>
    </source>
</evidence>
<reference evidence="7" key="2">
    <citation type="submission" date="2016-05" db="EMBL/GenBank/DDBJ databases">
        <authorList>
            <person name="Lavstsen T."/>
            <person name="Jespersen J.S."/>
        </authorList>
    </citation>
    <scope>NUCLEOTIDE SEQUENCE [LARGE SCALE GENOMIC DNA]</scope>
</reference>
<dbReference type="PANTHER" id="PTHR11241:SF0">
    <property type="entry name" value="DEOXYURIDINE 5'-TRIPHOSPHATE NUCLEOTIDOHYDROLASE"/>
    <property type="match status" value="1"/>
</dbReference>
<dbReference type="Gene3D" id="2.70.40.10">
    <property type="match status" value="1"/>
</dbReference>
<comment type="function">
    <text evidence="5">Involved in nucleotide metabolism via production of dUMP, the immediate precursor of thymidine nucleotides, and decreases the intracellular concentration of dUTP so that uracil cannot be incorporated into DNA.</text>
</comment>
<gene>
    <name evidence="8" type="primary">PmUG01_09036300</name>
    <name evidence="7" type="ORF">PMALA_078880</name>
    <name evidence="8" type="ORF">PMUG01_09036300</name>
</gene>
<evidence type="ECO:0000313" key="7">
    <source>
        <dbReference type="EMBL" id="SBT00883.1"/>
    </source>
</evidence>
<accession>A0A1A8X9E2</accession>
<evidence type="ECO:0000256" key="5">
    <source>
        <dbReference type="RuleBase" id="RU367024"/>
    </source>
</evidence>
<dbReference type="GO" id="GO:0000287">
    <property type="term" value="F:magnesium ion binding"/>
    <property type="evidence" value="ECO:0007669"/>
    <property type="project" value="UniProtKB-UniRule"/>
</dbReference>
<dbReference type="InterPro" id="IPR036157">
    <property type="entry name" value="dUTPase-like_sf"/>
</dbReference>
<keyword evidence="4 5" id="KW-0546">Nucleotide metabolism</keyword>
<dbReference type="UniPathway" id="UPA00610">
    <property type="reaction ID" value="UER00666"/>
</dbReference>
<dbReference type="Pfam" id="PF00692">
    <property type="entry name" value="dUTPase"/>
    <property type="match status" value="1"/>
</dbReference>
<reference evidence="9" key="1">
    <citation type="submission" date="2016-05" db="EMBL/GenBank/DDBJ databases">
        <authorList>
            <person name="Naeem Raeece"/>
        </authorList>
    </citation>
    <scope>NUCLEOTIDE SEQUENCE [LARGE SCALE GENOMIC DNA]</scope>
</reference>
<keyword evidence="5" id="KW-0460">Magnesium</keyword>
<evidence type="ECO:0000256" key="3">
    <source>
        <dbReference type="ARBA" id="ARBA00022801"/>
    </source>
</evidence>
<evidence type="ECO:0000313" key="9">
    <source>
        <dbReference type="Proteomes" id="UP000078597"/>
    </source>
</evidence>
<proteinExistence type="inferred from homology"/>
<dbReference type="GO" id="GO:0046081">
    <property type="term" value="P:dUTP catabolic process"/>
    <property type="evidence" value="ECO:0007669"/>
    <property type="project" value="UniProtKB-UniRule"/>
</dbReference>
<dbReference type="Proteomes" id="UP000219813">
    <property type="component" value="Chromosome 9"/>
</dbReference>
<dbReference type="PANTHER" id="PTHR11241">
    <property type="entry name" value="DEOXYURIDINE 5'-TRIPHOSPHATE NUCLEOTIDOHYDROLASE"/>
    <property type="match status" value="1"/>
</dbReference>
<dbReference type="GO" id="GO:0004170">
    <property type="term" value="F:dUTP diphosphatase activity"/>
    <property type="evidence" value="ECO:0007669"/>
    <property type="project" value="UniProtKB-UniRule"/>
</dbReference>
<evidence type="ECO:0000256" key="1">
    <source>
        <dbReference type="ARBA" id="ARBA00005142"/>
    </source>
</evidence>
<dbReference type="EC" id="3.6.1.23" evidence="5"/>
<dbReference type="InterPro" id="IPR029054">
    <property type="entry name" value="dUTPase-like"/>
</dbReference>
<comment type="cofactor">
    <cofactor evidence="5">
        <name>Mg(2+)</name>
        <dbReference type="ChEBI" id="CHEBI:18420"/>
    </cofactor>
</comment>